<dbReference type="PANTHER" id="PTHR36440">
    <property type="entry name" value="PUTATIVE (AFU_ORTHOLOGUE AFUA_8G07350)-RELATED"/>
    <property type="match status" value="1"/>
</dbReference>
<dbReference type="InterPro" id="IPR013096">
    <property type="entry name" value="Cupin_2"/>
</dbReference>
<evidence type="ECO:0000259" key="1">
    <source>
        <dbReference type="Pfam" id="PF07883"/>
    </source>
</evidence>
<dbReference type="OrthoDB" id="6058at2"/>
<sequence>MQYDKSFHKPPSTVHFLGNLLSFRASAGDTGGTFSVAECLSAPGAGAPMHHQQDSEAFLVTEGEFEFVLNGEVRLCGKGDFLHVRAGDLHAFRNPGPSAARMIIINHPAGPHEDFFRAVGDPVASETETFPEIVPPDMPKLLATAEQFGIHILPPETAAQ</sequence>
<dbReference type="STRING" id="1486262.TM49_16060"/>
<dbReference type="EMBL" id="CP010803">
    <property type="protein sequence ID" value="AJY46846.1"/>
    <property type="molecule type" value="Genomic_DNA"/>
</dbReference>
<accession>A0A0D5LRR9</accession>
<feature type="domain" description="Cupin type-2" evidence="1">
    <location>
        <begin position="42"/>
        <end position="105"/>
    </location>
</feature>
<dbReference type="Pfam" id="PF07883">
    <property type="entry name" value="Cupin_2"/>
    <property type="match status" value="1"/>
</dbReference>
<proteinExistence type="predicted"/>
<dbReference type="InterPro" id="IPR053146">
    <property type="entry name" value="QDO-like"/>
</dbReference>
<dbReference type="KEGG" id="mey:TM49_16060"/>
<dbReference type="PANTHER" id="PTHR36440:SF1">
    <property type="entry name" value="PUTATIVE (AFU_ORTHOLOGUE AFUA_8G07350)-RELATED"/>
    <property type="match status" value="1"/>
</dbReference>
<reference evidence="2 3" key="1">
    <citation type="journal article" date="2015" name="Genome Announc.">
        <title>Complete genome sequence of Martelella endophytica YC6887, which has antifungal activity associated with a halophyte.</title>
        <authorList>
            <person name="Khan A."/>
            <person name="Khan H."/>
            <person name="Chung E.J."/>
            <person name="Hossain M.T."/>
            <person name="Chung Y.R."/>
        </authorList>
    </citation>
    <scope>NUCLEOTIDE SEQUENCE [LARGE SCALE GENOMIC DNA]</scope>
    <source>
        <strain evidence="2">YC6887</strain>
    </source>
</reference>
<gene>
    <name evidence="2" type="ORF">TM49_16060</name>
</gene>
<organism evidence="2 3">
    <name type="scientific">Martelella endophytica</name>
    <dbReference type="NCBI Taxonomy" id="1486262"/>
    <lineage>
        <taxon>Bacteria</taxon>
        <taxon>Pseudomonadati</taxon>
        <taxon>Pseudomonadota</taxon>
        <taxon>Alphaproteobacteria</taxon>
        <taxon>Hyphomicrobiales</taxon>
        <taxon>Aurantimonadaceae</taxon>
        <taxon>Martelella</taxon>
    </lineage>
</organism>
<dbReference type="AlphaFoldDB" id="A0A0D5LRR9"/>
<name>A0A0D5LRR9_MAREN</name>
<evidence type="ECO:0000313" key="3">
    <source>
        <dbReference type="Proteomes" id="UP000032611"/>
    </source>
</evidence>
<dbReference type="PATRIC" id="fig|1486262.3.peg.3318"/>
<dbReference type="SUPFAM" id="SSF51182">
    <property type="entry name" value="RmlC-like cupins"/>
    <property type="match status" value="1"/>
</dbReference>
<evidence type="ECO:0000313" key="2">
    <source>
        <dbReference type="EMBL" id="AJY46846.1"/>
    </source>
</evidence>
<protein>
    <recommendedName>
        <fullName evidence="1">Cupin type-2 domain-containing protein</fullName>
    </recommendedName>
</protein>
<dbReference type="Proteomes" id="UP000032611">
    <property type="component" value="Chromosome"/>
</dbReference>
<keyword evidence="3" id="KW-1185">Reference proteome</keyword>
<dbReference type="RefSeq" id="WP_045682762.1">
    <property type="nucleotide sequence ID" value="NZ_CP010803.1"/>
</dbReference>
<dbReference type="InterPro" id="IPR011051">
    <property type="entry name" value="RmlC_Cupin_sf"/>
</dbReference>
<dbReference type="InterPro" id="IPR014710">
    <property type="entry name" value="RmlC-like_jellyroll"/>
</dbReference>
<dbReference type="Gene3D" id="2.60.120.10">
    <property type="entry name" value="Jelly Rolls"/>
    <property type="match status" value="1"/>
</dbReference>
<dbReference type="HOGENOM" id="CLU_103066_3_0_5"/>